<dbReference type="STRING" id="869250.J4C7H6"/>
<feature type="region of interest" description="Disordered" evidence="1">
    <location>
        <begin position="1153"/>
        <end position="1173"/>
    </location>
</feature>
<feature type="compositionally biased region" description="Acidic residues" evidence="1">
    <location>
        <begin position="708"/>
        <end position="717"/>
    </location>
</feature>
<accession>J4C7H6</accession>
<proteinExistence type="predicted"/>
<feature type="compositionally biased region" description="Low complexity" evidence="1">
    <location>
        <begin position="664"/>
        <end position="700"/>
    </location>
</feature>
<dbReference type="RefSeq" id="XP_009689354.1">
    <property type="nucleotide sequence ID" value="XM_009691059.1"/>
</dbReference>
<feature type="compositionally biased region" description="Basic and acidic residues" evidence="1">
    <location>
        <begin position="1153"/>
        <end position="1165"/>
    </location>
</feature>
<keyword evidence="4" id="KW-1185">Reference proteome</keyword>
<dbReference type="Proteomes" id="UP000003786">
    <property type="component" value="Chromosome 1"/>
</dbReference>
<gene>
    <name evidence="3" type="ORF">TOT_010000516</name>
</gene>
<feature type="compositionally biased region" description="Basic and acidic residues" evidence="1">
    <location>
        <begin position="622"/>
        <end position="631"/>
    </location>
</feature>
<dbReference type="VEuPathDB" id="PiroplasmaDB:TOT_010000516"/>
<keyword evidence="2" id="KW-0732">Signal</keyword>
<reference evidence="3 4" key="1">
    <citation type="journal article" date="2012" name="MBio">
        <title>Comparative genome analysis of three eukaryotic parasites with differing abilities to transform leukocytes reveals key mediators of Theileria-induced leukocyte transformation.</title>
        <authorList>
            <person name="Hayashida K."/>
            <person name="Hara Y."/>
            <person name="Abe T."/>
            <person name="Yamasaki C."/>
            <person name="Toyoda A."/>
            <person name="Kosuge T."/>
            <person name="Suzuki Y."/>
            <person name="Sato Y."/>
            <person name="Kawashima S."/>
            <person name="Katayama T."/>
            <person name="Wakaguri H."/>
            <person name="Inoue N."/>
            <person name="Homma K."/>
            <person name="Tada-Umezaki M."/>
            <person name="Yagi Y."/>
            <person name="Fujii Y."/>
            <person name="Habara T."/>
            <person name="Kanehisa M."/>
            <person name="Watanabe H."/>
            <person name="Ito K."/>
            <person name="Gojobori T."/>
            <person name="Sugawara H."/>
            <person name="Imanishi T."/>
            <person name="Weir W."/>
            <person name="Gardner M."/>
            <person name="Pain A."/>
            <person name="Shiels B."/>
            <person name="Hattori M."/>
            <person name="Nene V."/>
            <person name="Sugimoto C."/>
        </authorList>
    </citation>
    <scope>NUCLEOTIDE SEQUENCE [LARGE SCALE GENOMIC DNA]</scope>
    <source>
        <strain evidence="3 4">Shintoku</strain>
    </source>
</reference>
<feature type="compositionally biased region" description="Low complexity" evidence="1">
    <location>
        <begin position="533"/>
        <end position="542"/>
    </location>
</feature>
<organism evidence="3 4">
    <name type="scientific">Theileria orientalis strain Shintoku</name>
    <dbReference type="NCBI Taxonomy" id="869250"/>
    <lineage>
        <taxon>Eukaryota</taxon>
        <taxon>Sar</taxon>
        <taxon>Alveolata</taxon>
        <taxon>Apicomplexa</taxon>
        <taxon>Aconoidasida</taxon>
        <taxon>Piroplasmida</taxon>
        <taxon>Theileriidae</taxon>
        <taxon>Theileria</taxon>
    </lineage>
</organism>
<protein>
    <submittedName>
        <fullName evidence="3">Uncharacterized protein</fullName>
    </submittedName>
</protein>
<evidence type="ECO:0000313" key="3">
    <source>
        <dbReference type="EMBL" id="BAM39053.1"/>
    </source>
</evidence>
<feature type="signal peptide" evidence="2">
    <location>
        <begin position="1"/>
        <end position="20"/>
    </location>
</feature>
<dbReference type="InterPro" id="IPR007480">
    <property type="entry name" value="DUF529"/>
</dbReference>
<dbReference type="GeneID" id="20713420"/>
<feature type="compositionally biased region" description="Polar residues" evidence="1">
    <location>
        <begin position="571"/>
        <end position="593"/>
    </location>
</feature>
<feature type="region of interest" description="Disordered" evidence="1">
    <location>
        <begin position="1037"/>
        <end position="1056"/>
    </location>
</feature>
<evidence type="ECO:0000256" key="1">
    <source>
        <dbReference type="SAM" id="MobiDB-lite"/>
    </source>
</evidence>
<name>J4C7H6_THEOR</name>
<dbReference type="eggNOG" id="ENOG502QQ7T">
    <property type="taxonomic scope" value="Eukaryota"/>
</dbReference>
<dbReference type="Pfam" id="PF04385">
    <property type="entry name" value="FAINT"/>
    <property type="match status" value="1"/>
</dbReference>
<dbReference type="EMBL" id="AP011946">
    <property type="protein sequence ID" value="BAM39053.1"/>
    <property type="molecule type" value="Genomic_DNA"/>
</dbReference>
<feature type="region of interest" description="Disordered" evidence="1">
    <location>
        <begin position="471"/>
        <end position="721"/>
    </location>
</feature>
<feature type="chain" id="PRO_5003777865" evidence="2">
    <location>
        <begin position="21"/>
        <end position="1322"/>
    </location>
</feature>
<dbReference type="OrthoDB" id="10507691at2759"/>
<evidence type="ECO:0000256" key="2">
    <source>
        <dbReference type="SAM" id="SignalP"/>
    </source>
</evidence>
<evidence type="ECO:0000313" key="4">
    <source>
        <dbReference type="Proteomes" id="UP000003786"/>
    </source>
</evidence>
<sequence>MNIFILLSVLILVNINSIACVGSETDGQTQTSIEVDLKNIKSEDFDIVKLIGQIGEAYEIKLESYKLTPKTTKKINKLTFGNVDVWDTEVSTECSNITIYSQGRVFFVIKTPKGGVVNYVYLMVRNNSAMFIGALNLLYMINYDTLKLITGNPQTLNISNEYDALYFVHRYKQRGDLRYETYDLNHGEEFVEVKDDVETIWKLKAGYRSACRKVRIFKQRMAVLDKVTGISHMDMVTTYVSLIMAYDGAMHFRFDFDTDKWVSISSSDFGSGIEHFITNKMNDFAQGEESSTDVVEPEEGEGSAENQAKILNVFRRHKSMRYESLNLVALRVVNVSFISRVSIDRIVYNDKTLLQINSAEFEVNLVSTQDEWHYVEVIIRSDSDLTKNEVYKDVELVRVTKDVYTAYFQVSYKEEKSSNISRNRFIDIAMREIQNSDRHSLIKYKNVYELEGGLETTDLSKEIKLEIDPDYGKKKPLVGAGLPVRSPGSRPPDPSGAGSTPPRDGDDPATRPPDASGAGSTPPRDGDDPATRPPDASGAGSKPPGGGDNPGSRPPDASLPQDGSKLPPRTTPGSNPGSTPGSNPGSTPGSNPDSRPPDPSLPQNGSKIPPGNTPGSNPGDPTKPEDVKPDSIKTGGGNPDGVKVPPVSSSGGNGIKQPASKPVGTNLPPSTTGTGTGSGTTNELGTGTKQSTDGGSSTSVDGERSKDMEEDEEDEDGEKSGFMSITSRLSILIIITSMILLIVWGIGMLKLNGHCAPTEEQKEIGRSRLVEVDLKNIYKGDLEVSVDNYRSDVRKISPRNKKVISVVKVDEDIIWKRSGNSRCVNMLLFLTSKDEMIVILNTRSDGQKQYVNIVYNPRAREEEEEEGISAENRGKRVTYVGLLPLIIKMNEEVGAMKMYKSETIGMELNIKDKFDKWYYKYEMNSYIAVRRKNMPVLNYQKYEPNEKELFVKITNDQRAIWLVNPSMENRRNFCRRVEVYLKESRHKLMRLTMVEGTREYFKYSFITSRWTKSDEKQFEEAMEYLGFNEVLIRGKERRESELPKGSEGEREEYKRGDHDKIEAEMTRRMYANVGIGIGLASGERKGYAQRAAVGERVTEEQGDDEGVYESYEGVNVGSSKWEEQAGASGKWEEQMGASGKWEEQMGEVAERCKERTGVKAKKSEEPGGESGRKWKAQTNEENFYFIRRKMSLLRIVTIVPKGKVKVGRLYFNDYDYRNINSADFKIDFIKWKNTFHITETTVRYGDRNNYHAHYLDKERGEHVWKKYTQDEFYRKMVEEISYFDVDGVVRRHHFGLLDDLSEIANEPNYKRLLNSVYLVFDK</sequence>
<dbReference type="KEGG" id="tot:TOT_010000516"/>